<evidence type="ECO:0000313" key="9">
    <source>
        <dbReference type="Proteomes" id="UP000318126"/>
    </source>
</evidence>
<evidence type="ECO:0000256" key="5">
    <source>
        <dbReference type="ARBA" id="ARBA00023002"/>
    </source>
</evidence>
<dbReference type="InterPro" id="IPR044862">
    <property type="entry name" value="Pro_4_hyd_alph_FE2OG_OXY"/>
</dbReference>
<dbReference type="GO" id="GO:0031418">
    <property type="term" value="F:L-ascorbic acid binding"/>
    <property type="evidence" value="ECO:0007669"/>
    <property type="project" value="UniProtKB-KW"/>
</dbReference>
<keyword evidence="2" id="KW-0479">Metal-binding</keyword>
<dbReference type="InterPro" id="IPR006620">
    <property type="entry name" value="Pro_4_hyd_alph"/>
</dbReference>
<evidence type="ECO:0000256" key="4">
    <source>
        <dbReference type="ARBA" id="ARBA00022964"/>
    </source>
</evidence>
<dbReference type="PROSITE" id="PS51471">
    <property type="entry name" value="FE2OG_OXY"/>
    <property type="match status" value="1"/>
</dbReference>
<accession>A0A553JLY0</accession>
<protein>
    <submittedName>
        <fullName evidence="8">2OG-Fe(II) oxygenase</fullName>
    </submittedName>
</protein>
<dbReference type="PANTHER" id="PTHR12907:SF26">
    <property type="entry name" value="HIF PROLYL HYDROXYLASE, ISOFORM C"/>
    <property type="match status" value="1"/>
</dbReference>
<keyword evidence="4" id="KW-0223">Dioxygenase</keyword>
<feature type="domain" description="Fe2OG dioxygenase" evidence="7">
    <location>
        <begin position="114"/>
        <end position="211"/>
    </location>
</feature>
<evidence type="ECO:0000256" key="1">
    <source>
        <dbReference type="ARBA" id="ARBA00001961"/>
    </source>
</evidence>
<evidence type="ECO:0000259" key="7">
    <source>
        <dbReference type="PROSITE" id="PS51471"/>
    </source>
</evidence>
<reference evidence="9" key="1">
    <citation type="submission" date="2019-07" db="EMBL/GenBank/DDBJ databases">
        <title>Shewanella sp. YLB-08 draft genomic sequence.</title>
        <authorList>
            <person name="Yu L."/>
        </authorList>
    </citation>
    <scope>NUCLEOTIDE SEQUENCE [LARGE SCALE GENOMIC DNA]</scope>
    <source>
        <strain evidence="9">JCM 20706</strain>
    </source>
</reference>
<dbReference type="GO" id="GO:0008198">
    <property type="term" value="F:ferrous iron binding"/>
    <property type="evidence" value="ECO:0007669"/>
    <property type="project" value="TreeGrafter"/>
</dbReference>
<dbReference type="Pfam" id="PF13640">
    <property type="entry name" value="2OG-FeII_Oxy_3"/>
    <property type="match status" value="1"/>
</dbReference>
<dbReference type="GO" id="GO:0031543">
    <property type="term" value="F:peptidyl-proline dioxygenase activity"/>
    <property type="evidence" value="ECO:0007669"/>
    <property type="project" value="TreeGrafter"/>
</dbReference>
<dbReference type="InterPro" id="IPR005123">
    <property type="entry name" value="Oxoglu/Fe-dep_dioxygenase_dom"/>
</dbReference>
<comment type="cofactor">
    <cofactor evidence="1">
        <name>L-ascorbate</name>
        <dbReference type="ChEBI" id="CHEBI:38290"/>
    </cofactor>
</comment>
<sequence>MALHTGLEIDSNVDQYTSLFESIAQDIADNGYSIKPNALPIELAKKLSARSQAISDTHFKAAGIGRSSELMLNNEIRSDEICWIVGDSDLGASWFDWVEGLKQYVNRTLFLGLDEFESHFAHYSEGDFYQKHKDAFHGESNRILTLVAYLNEDWSEDCGGELLVYPDDSDEVIAKVIPHFGTIVVFMSEEFPHEVLPAKCDRYSIATWFRRKSDPLS</sequence>
<dbReference type="InterPro" id="IPR051559">
    <property type="entry name" value="HIF_prolyl_hydroxylases"/>
</dbReference>
<dbReference type="PANTHER" id="PTHR12907">
    <property type="entry name" value="EGL NINE HOMOLOG-RELATED"/>
    <property type="match status" value="1"/>
</dbReference>
<dbReference type="Gene3D" id="2.60.120.620">
    <property type="entry name" value="q2cbj1_9rhob like domain"/>
    <property type="match status" value="1"/>
</dbReference>
<dbReference type="OrthoDB" id="9783171at2"/>
<comment type="caution">
    <text evidence="8">The sequence shown here is derived from an EMBL/GenBank/DDBJ whole genome shotgun (WGS) entry which is preliminary data.</text>
</comment>
<keyword evidence="9" id="KW-1185">Reference proteome</keyword>
<dbReference type="RefSeq" id="WP_144041114.1">
    <property type="nucleotide sequence ID" value="NZ_BMPL01000017.1"/>
</dbReference>
<dbReference type="Proteomes" id="UP000318126">
    <property type="component" value="Unassembled WGS sequence"/>
</dbReference>
<dbReference type="AlphaFoldDB" id="A0A553JLY0"/>
<dbReference type="GO" id="GO:0071456">
    <property type="term" value="P:cellular response to hypoxia"/>
    <property type="evidence" value="ECO:0007669"/>
    <property type="project" value="TreeGrafter"/>
</dbReference>
<name>A0A553JLY0_SHEHA</name>
<dbReference type="EMBL" id="VKGK01000019">
    <property type="protein sequence ID" value="TRY13458.1"/>
    <property type="molecule type" value="Genomic_DNA"/>
</dbReference>
<evidence type="ECO:0000256" key="3">
    <source>
        <dbReference type="ARBA" id="ARBA00022896"/>
    </source>
</evidence>
<keyword evidence="6" id="KW-0408">Iron</keyword>
<gene>
    <name evidence="8" type="ORF">FN961_15635</name>
</gene>
<organism evidence="8 9">
    <name type="scientific">Shewanella hanedai</name>
    <name type="common">Alteromonas hanedai</name>
    <dbReference type="NCBI Taxonomy" id="25"/>
    <lineage>
        <taxon>Bacteria</taxon>
        <taxon>Pseudomonadati</taxon>
        <taxon>Pseudomonadota</taxon>
        <taxon>Gammaproteobacteria</taxon>
        <taxon>Alteromonadales</taxon>
        <taxon>Shewanellaceae</taxon>
        <taxon>Shewanella</taxon>
    </lineage>
</organism>
<dbReference type="SMART" id="SM00702">
    <property type="entry name" value="P4Hc"/>
    <property type="match status" value="1"/>
</dbReference>
<evidence type="ECO:0000256" key="6">
    <source>
        <dbReference type="ARBA" id="ARBA00023004"/>
    </source>
</evidence>
<proteinExistence type="predicted"/>
<keyword evidence="3" id="KW-0847">Vitamin C</keyword>
<keyword evidence="5" id="KW-0560">Oxidoreductase</keyword>
<evidence type="ECO:0000313" key="8">
    <source>
        <dbReference type="EMBL" id="TRY13458.1"/>
    </source>
</evidence>
<evidence type="ECO:0000256" key="2">
    <source>
        <dbReference type="ARBA" id="ARBA00022723"/>
    </source>
</evidence>